<dbReference type="AlphaFoldDB" id="A0A0B7B6P6"/>
<protein>
    <submittedName>
        <fullName evidence="2">Uncharacterized protein</fullName>
    </submittedName>
</protein>
<gene>
    <name evidence="2" type="primary">ORF168261</name>
    <name evidence="3" type="synonym">ORF168291</name>
</gene>
<dbReference type="EMBL" id="HACG01042124">
    <property type="protein sequence ID" value="CEK88989.1"/>
    <property type="molecule type" value="Transcribed_RNA"/>
</dbReference>
<evidence type="ECO:0000256" key="1">
    <source>
        <dbReference type="SAM" id="MobiDB-lite"/>
    </source>
</evidence>
<proteinExistence type="predicted"/>
<reference evidence="2" key="1">
    <citation type="submission" date="2014-12" db="EMBL/GenBank/DDBJ databases">
        <title>Insight into the proteome of Arion vulgaris.</title>
        <authorList>
            <person name="Aradska J."/>
            <person name="Bulat T."/>
            <person name="Smidak R."/>
            <person name="Sarate P."/>
            <person name="Gangsoo J."/>
            <person name="Sialana F."/>
            <person name="Bilban M."/>
            <person name="Lubec G."/>
        </authorList>
    </citation>
    <scope>NUCLEOTIDE SEQUENCE</scope>
    <source>
        <tissue evidence="2">Skin</tissue>
    </source>
</reference>
<dbReference type="EMBL" id="HACG01042119">
    <property type="protein sequence ID" value="CEK88984.1"/>
    <property type="molecule type" value="Transcribed_RNA"/>
</dbReference>
<evidence type="ECO:0000313" key="2">
    <source>
        <dbReference type="EMBL" id="CEK88984.1"/>
    </source>
</evidence>
<dbReference type="Pfam" id="PF16605">
    <property type="entry name" value="LSM_int_assoc"/>
    <property type="match status" value="1"/>
</dbReference>
<organism evidence="2">
    <name type="scientific">Arion vulgaris</name>
    <dbReference type="NCBI Taxonomy" id="1028688"/>
    <lineage>
        <taxon>Eukaryota</taxon>
        <taxon>Metazoa</taxon>
        <taxon>Spiralia</taxon>
        <taxon>Lophotrochozoa</taxon>
        <taxon>Mollusca</taxon>
        <taxon>Gastropoda</taxon>
        <taxon>Heterobranchia</taxon>
        <taxon>Euthyneura</taxon>
        <taxon>Panpulmonata</taxon>
        <taxon>Eupulmonata</taxon>
        <taxon>Stylommatophora</taxon>
        <taxon>Helicina</taxon>
        <taxon>Arionoidea</taxon>
        <taxon>Arionidae</taxon>
        <taxon>Arion</taxon>
    </lineage>
</organism>
<name>A0A0B7B6P6_9EUPU</name>
<sequence>MDLPGQQHAPSLGGGKKETEFRGKARTQVLLMPRALRQQAAPKPQTANTGDSNQQLRTRKNLQH</sequence>
<feature type="region of interest" description="Disordered" evidence="1">
    <location>
        <begin position="1"/>
        <end position="64"/>
    </location>
</feature>
<feature type="compositionally biased region" description="Polar residues" evidence="1">
    <location>
        <begin position="45"/>
        <end position="56"/>
    </location>
</feature>
<accession>A0A0B7B6P6</accession>
<evidence type="ECO:0000313" key="3">
    <source>
        <dbReference type="EMBL" id="CEK88989.1"/>
    </source>
</evidence>